<protein>
    <submittedName>
        <fullName evidence="2">Uncharacterized protein</fullName>
    </submittedName>
</protein>
<accession>A0A1Y2AW01</accession>
<gene>
    <name evidence="2" type="ORF">LY90DRAFT_628889</name>
</gene>
<dbReference type="EMBL" id="MCOG01000199">
    <property type="protein sequence ID" value="ORY26739.1"/>
    <property type="molecule type" value="Genomic_DNA"/>
</dbReference>
<comment type="caution">
    <text evidence="2">The sequence shown here is derived from an EMBL/GenBank/DDBJ whole genome shotgun (WGS) entry which is preliminary data.</text>
</comment>
<keyword evidence="1" id="KW-0175">Coiled coil</keyword>
<name>A0A1Y2AW01_9FUNG</name>
<evidence type="ECO:0000313" key="3">
    <source>
        <dbReference type="Proteomes" id="UP000193920"/>
    </source>
</evidence>
<feature type="coiled-coil region" evidence="1">
    <location>
        <begin position="44"/>
        <end position="71"/>
    </location>
</feature>
<dbReference type="Proteomes" id="UP000193920">
    <property type="component" value="Unassembled WGS sequence"/>
</dbReference>
<keyword evidence="3" id="KW-1185">Reference proteome</keyword>
<dbReference type="AlphaFoldDB" id="A0A1Y2AW01"/>
<evidence type="ECO:0000313" key="2">
    <source>
        <dbReference type="EMBL" id="ORY26739.1"/>
    </source>
</evidence>
<dbReference type="OrthoDB" id="2181085at2759"/>
<sequence>MDKVQAFEIKSSLKNKILKKNKENSSKTRNENYFMIFVNNGSCKSGSNNKREEVEQQINSLINEITTLIKDNRNTYENPSKLKEFEKRSSLRKRENQNNEPALAYVISSLNDRTIIYSYLSKYVVDMVEKLPNVMACTEDRKLYLSGKKGNKTNEMNKLNEILDETQWSGVTVRKNSDIHLS</sequence>
<organism evidence="2 3">
    <name type="scientific">Neocallimastix californiae</name>
    <dbReference type="NCBI Taxonomy" id="1754190"/>
    <lineage>
        <taxon>Eukaryota</taxon>
        <taxon>Fungi</taxon>
        <taxon>Fungi incertae sedis</taxon>
        <taxon>Chytridiomycota</taxon>
        <taxon>Chytridiomycota incertae sedis</taxon>
        <taxon>Neocallimastigomycetes</taxon>
        <taxon>Neocallimastigales</taxon>
        <taxon>Neocallimastigaceae</taxon>
        <taxon>Neocallimastix</taxon>
    </lineage>
</organism>
<proteinExistence type="predicted"/>
<evidence type="ECO:0000256" key="1">
    <source>
        <dbReference type="SAM" id="Coils"/>
    </source>
</evidence>
<dbReference type="STRING" id="1754190.A0A1Y2AW01"/>
<reference evidence="2 3" key="1">
    <citation type="submission" date="2016-08" db="EMBL/GenBank/DDBJ databases">
        <title>A Parts List for Fungal Cellulosomes Revealed by Comparative Genomics.</title>
        <authorList>
            <consortium name="DOE Joint Genome Institute"/>
            <person name="Haitjema C.H."/>
            <person name="Gilmore S.P."/>
            <person name="Henske J.K."/>
            <person name="Solomon K.V."/>
            <person name="De Groot R."/>
            <person name="Kuo A."/>
            <person name="Mondo S.J."/>
            <person name="Salamov A.A."/>
            <person name="Labutti K."/>
            <person name="Zhao Z."/>
            <person name="Chiniquy J."/>
            <person name="Barry K."/>
            <person name="Brewer H.M."/>
            <person name="Purvine S.O."/>
            <person name="Wright A.T."/>
            <person name="Boxma B."/>
            <person name="Van Alen T."/>
            <person name="Hackstein J.H."/>
            <person name="Baker S.E."/>
            <person name="Grigoriev I.V."/>
            <person name="O'Malley M.A."/>
        </authorList>
    </citation>
    <scope>NUCLEOTIDE SEQUENCE [LARGE SCALE GENOMIC DNA]</scope>
    <source>
        <strain evidence="2 3">G1</strain>
    </source>
</reference>